<feature type="region of interest" description="Disordered" evidence="1">
    <location>
        <begin position="1"/>
        <end position="66"/>
    </location>
</feature>
<feature type="compositionally biased region" description="Acidic residues" evidence="1">
    <location>
        <begin position="48"/>
        <end position="65"/>
    </location>
</feature>
<evidence type="ECO:0000256" key="1">
    <source>
        <dbReference type="SAM" id="MobiDB-lite"/>
    </source>
</evidence>
<feature type="compositionally biased region" description="Low complexity" evidence="1">
    <location>
        <begin position="15"/>
        <end position="29"/>
    </location>
</feature>
<dbReference type="PANTHER" id="PTHR35166:SF20">
    <property type="entry name" value="EXPRESSED PROTEIN"/>
    <property type="match status" value="1"/>
</dbReference>
<evidence type="ECO:0000313" key="2">
    <source>
        <dbReference type="EMBL" id="CAD6338312.1"/>
    </source>
</evidence>
<protein>
    <submittedName>
        <fullName evidence="2">Uncharacterized protein</fullName>
    </submittedName>
</protein>
<comment type="caution">
    <text evidence="2">The sequence shown here is derived from an EMBL/GenBank/DDBJ whole genome shotgun (WGS) entry which is preliminary data.</text>
</comment>
<dbReference type="Proteomes" id="UP000604825">
    <property type="component" value="Unassembled WGS sequence"/>
</dbReference>
<reference evidence="2" key="1">
    <citation type="submission" date="2020-10" db="EMBL/GenBank/DDBJ databases">
        <authorList>
            <person name="Han B."/>
            <person name="Lu T."/>
            <person name="Zhao Q."/>
            <person name="Huang X."/>
            <person name="Zhao Y."/>
        </authorList>
    </citation>
    <scope>NUCLEOTIDE SEQUENCE</scope>
</reference>
<dbReference type="PANTHER" id="PTHR35166">
    <property type="entry name" value="OS05G0193700 PROTEIN-RELATED"/>
    <property type="match status" value="1"/>
</dbReference>
<organism evidence="2 3">
    <name type="scientific">Miscanthus lutarioriparius</name>
    <dbReference type="NCBI Taxonomy" id="422564"/>
    <lineage>
        <taxon>Eukaryota</taxon>
        <taxon>Viridiplantae</taxon>
        <taxon>Streptophyta</taxon>
        <taxon>Embryophyta</taxon>
        <taxon>Tracheophyta</taxon>
        <taxon>Spermatophyta</taxon>
        <taxon>Magnoliopsida</taxon>
        <taxon>Liliopsida</taxon>
        <taxon>Poales</taxon>
        <taxon>Poaceae</taxon>
        <taxon>PACMAD clade</taxon>
        <taxon>Panicoideae</taxon>
        <taxon>Andropogonodae</taxon>
        <taxon>Andropogoneae</taxon>
        <taxon>Saccharinae</taxon>
        <taxon>Miscanthus</taxon>
    </lineage>
</organism>
<gene>
    <name evidence="2" type="ORF">NCGR_LOCUS62410</name>
</gene>
<proteinExistence type="predicted"/>
<accession>A0A811S9Z0</accession>
<evidence type="ECO:0000313" key="3">
    <source>
        <dbReference type="Proteomes" id="UP000604825"/>
    </source>
</evidence>
<keyword evidence="3" id="KW-1185">Reference proteome</keyword>
<feature type="compositionally biased region" description="Low complexity" evidence="1">
    <location>
        <begin position="37"/>
        <end position="47"/>
    </location>
</feature>
<dbReference type="AlphaFoldDB" id="A0A811S9Z0"/>
<dbReference type="EMBL" id="CAJGYO010000019">
    <property type="protein sequence ID" value="CAD6338312.1"/>
    <property type="molecule type" value="Genomic_DNA"/>
</dbReference>
<name>A0A811S9Z0_9POAL</name>
<sequence>MLSTTKSNSVEEDAAAAVVEVAEETSSSSTEDDDAEAYVGAVAQDAEAVADVEDSDGVGDDDDDGPTVMSWTEYVVAYKRLSESEINYILSRPRKPFESTAVYKDMVADSSTTKEELEREAADHEYAQDALSEVQGRVRREYADKGFVAVDDDMIAERLELEQHFKETWSAMFAELGLDDTMFAGERVETPR</sequence>
<dbReference type="OrthoDB" id="715560at2759"/>